<dbReference type="OrthoDB" id="5290956at2"/>
<dbReference type="InterPro" id="IPR050790">
    <property type="entry name" value="ExbB/TolQ_transport"/>
</dbReference>
<evidence type="ECO:0000256" key="3">
    <source>
        <dbReference type="ARBA" id="ARBA00022692"/>
    </source>
</evidence>
<feature type="transmembrane region" description="Helical" evidence="7">
    <location>
        <begin position="222"/>
        <end position="243"/>
    </location>
</feature>
<feature type="transmembrane region" description="Helical" evidence="7">
    <location>
        <begin position="186"/>
        <end position="210"/>
    </location>
</feature>
<feature type="domain" description="MotA/TolQ/ExbB proton channel" evidence="8">
    <location>
        <begin position="144"/>
        <end position="258"/>
    </location>
</feature>
<evidence type="ECO:0000256" key="2">
    <source>
        <dbReference type="ARBA" id="ARBA00022475"/>
    </source>
</evidence>
<keyword evidence="5 7" id="KW-0472">Membrane</keyword>
<evidence type="ECO:0000256" key="5">
    <source>
        <dbReference type="ARBA" id="ARBA00023136"/>
    </source>
</evidence>
<keyword evidence="6" id="KW-0813">Transport</keyword>
<dbReference type="GO" id="GO:0017038">
    <property type="term" value="P:protein import"/>
    <property type="evidence" value="ECO:0007669"/>
    <property type="project" value="TreeGrafter"/>
</dbReference>
<evidence type="ECO:0000313" key="10">
    <source>
        <dbReference type="Proteomes" id="UP000233398"/>
    </source>
</evidence>
<dbReference type="Proteomes" id="UP000233398">
    <property type="component" value="Unassembled WGS sequence"/>
</dbReference>
<proteinExistence type="inferred from homology"/>
<accession>A0A2N0VE48</accession>
<feature type="transmembrane region" description="Helical" evidence="7">
    <location>
        <begin position="21"/>
        <end position="44"/>
    </location>
</feature>
<comment type="similarity">
    <text evidence="6">Belongs to the exbB/tolQ family.</text>
</comment>
<comment type="caution">
    <text evidence="9">The sequence shown here is derived from an EMBL/GenBank/DDBJ whole genome shotgun (WGS) entry which is preliminary data.</text>
</comment>
<sequence>MGKGSFNSTILTKSSNSLDRANRVLLAFATALFIQAIIVLIYINTGSEIFPSLHRISILLGGSLSAGGYVQFITIFCFVWGLLEIRFQSRKNRFERAYFSTELLPEEEHRVIGETEINKIRLRISQYLQQKYSEGQGEDYFLLQIVKKACTKFRANQSAESAFMIVESQSRINRDKSESRQSGIRYLLWAIPSIGFVGTILGISQSLAIANTGDIDLITSTLAVAFDTTLVALVLSLIMMFSYHSLQEATETLHHDIEEYVIEHFINKIDVT</sequence>
<keyword evidence="3 7" id="KW-0812">Transmembrane</keyword>
<dbReference type="Pfam" id="PF01618">
    <property type="entry name" value="MotA_ExbB"/>
    <property type="match status" value="1"/>
</dbReference>
<dbReference type="PANTHER" id="PTHR30625:SF11">
    <property type="entry name" value="MOTA_TOLQ_EXBB PROTON CHANNEL DOMAIN-CONTAINING PROTEIN"/>
    <property type="match status" value="1"/>
</dbReference>
<keyword evidence="6" id="KW-0653">Protein transport</keyword>
<dbReference type="GO" id="GO:0005886">
    <property type="term" value="C:plasma membrane"/>
    <property type="evidence" value="ECO:0007669"/>
    <property type="project" value="UniProtKB-SubCell"/>
</dbReference>
<evidence type="ECO:0000256" key="6">
    <source>
        <dbReference type="RuleBase" id="RU004057"/>
    </source>
</evidence>
<keyword evidence="10" id="KW-1185">Reference proteome</keyword>
<organism evidence="9 10">
    <name type="scientific">Rhodohalobacter barkolensis</name>
    <dbReference type="NCBI Taxonomy" id="2053187"/>
    <lineage>
        <taxon>Bacteria</taxon>
        <taxon>Pseudomonadati</taxon>
        <taxon>Balneolota</taxon>
        <taxon>Balneolia</taxon>
        <taxon>Balneolales</taxon>
        <taxon>Balneolaceae</taxon>
        <taxon>Rhodohalobacter</taxon>
    </lineage>
</organism>
<name>A0A2N0VE48_9BACT</name>
<reference evidence="9 10" key="1">
    <citation type="submission" date="2017-11" db="EMBL/GenBank/DDBJ databases">
        <title>Rhodohalobacter 15182 sp. nov., isolated from a salt lake.</title>
        <authorList>
            <person name="Han S."/>
        </authorList>
    </citation>
    <scope>NUCLEOTIDE SEQUENCE [LARGE SCALE GENOMIC DNA]</scope>
    <source>
        <strain evidence="9 10">15182</strain>
    </source>
</reference>
<evidence type="ECO:0000313" key="9">
    <source>
        <dbReference type="EMBL" id="PKD42472.1"/>
    </source>
</evidence>
<keyword evidence="4 7" id="KW-1133">Transmembrane helix</keyword>
<protein>
    <recommendedName>
        <fullName evidence="8">MotA/TolQ/ExbB proton channel domain-containing protein</fullName>
    </recommendedName>
</protein>
<gene>
    <name evidence="9" type="ORF">CWD77_13720</name>
</gene>
<dbReference type="PANTHER" id="PTHR30625">
    <property type="entry name" value="PROTEIN TOLQ"/>
    <property type="match status" value="1"/>
</dbReference>
<keyword evidence="2" id="KW-1003">Cell membrane</keyword>
<evidence type="ECO:0000256" key="4">
    <source>
        <dbReference type="ARBA" id="ARBA00022989"/>
    </source>
</evidence>
<feature type="transmembrane region" description="Helical" evidence="7">
    <location>
        <begin position="56"/>
        <end position="83"/>
    </location>
</feature>
<dbReference type="EMBL" id="PISP01000006">
    <property type="protein sequence ID" value="PKD42472.1"/>
    <property type="molecule type" value="Genomic_DNA"/>
</dbReference>
<dbReference type="InterPro" id="IPR002898">
    <property type="entry name" value="MotA_ExbB_proton_chnl"/>
</dbReference>
<dbReference type="AlphaFoldDB" id="A0A2N0VE48"/>
<evidence type="ECO:0000259" key="8">
    <source>
        <dbReference type="Pfam" id="PF01618"/>
    </source>
</evidence>
<comment type="subcellular location">
    <subcellularLocation>
        <location evidence="1">Cell membrane</location>
        <topology evidence="1">Multi-pass membrane protein</topology>
    </subcellularLocation>
    <subcellularLocation>
        <location evidence="6">Membrane</location>
        <topology evidence="6">Multi-pass membrane protein</topology>
    </subcellularLocation>
</comment>
<evidence type="ECO:0000256" key="7">
    <source>
        <dbReference type="SAM" id="Phobius"/>
    </source>
</evidence>
<evidence type="ECO:0000256" key="1">
    <source>
        <dbReference type="ARBA" id="ARBA00004651"/>
    </source>
</evidence>